<gene>
    <name evidence="1" type="ORF">M9458_048899</name>
</gene>
<dbReference type="EMBL" id="JAMKFB020000025">
    <property type="protein sequence ID" value="KAL0154636.1"/>
    <property type="molecule type" value="Genomic_DNA"/>
</dbReference>
<protein>
    <submittedName>
        <fullName evidence="1">Uncharacterized protein</fullName>
    </submittedName>
</protein>
<accession>A0ABD0N175</accession>
<evidence type="ECO:0000313" key="1">
    <source>
        <dbReference type="EMBL" id="KAL0154636.1"/>
    </source>
</evidence>
<organism evidence="1 2">
    <name type="scientific">Cirrhinus mrigala</name>
    <name type="common">Mrigala</name>
    <dbReference type="NCBI Taxonomy" id="683832"/>
    <lineage>
        <taxon>Eukaryota</taxon>
        <taxon>Metazoa</taxon>
        <taxon>Chordata</taxon>
        <taxon>Craniata</taxon>
        <taxon>Vertebrata</taxon>
        <taxon>Euteleostomi</taxon>
        <taxon>Actinopterygii</taxon>
        <taxon>Neopterygii</taxon>
        <taxon>Teleostei</taxon>
        <taxon>Ostariophysi</taxon>
        <taxon>Cypriniformes</taxon>
        <taxon>Cyprinidae</taxon>
        <taxon>Labeoninae</taxon>
        <taxon>Labeonini</taxon>
        <taxon>Cirrhinus</taxon>
    </lineage>
</organism>
<name>A0ABD0N175_CIRMR</name>
<dbReference type="AlphaFoldDB" id="A0ABD0N175"/>
<dbReference type="Proteomes" id="UP001529510">
    <property type="component" value="Unassembled WGS sequence"/>
</dbReference>
<feature type="non-terminal residue" evidence="1">
    <location>
        <position position="58"/>
    </location>
</feature>
<comment type="caution">
    <text evidence="1">The sequence shown here is derived from an EMBL/GenBank/DDBJ whole genome shotgun (WGS) entry which is preliminary data.</text>
</comment>
<proteinExistence type="predicted"/>
<keyword evidence="2" id="KW-1185">Reference proteome</keyword>
<sequence>MTALLKTPLSNFSSLQMTLTVIGLIRDGNKSAYRQEVEQLSVWCSHNNLELNTLNTVE</sequence>
<reference evidence="1 2" key="1">
    <citation type="submission" date="2024-05" db="EMBL/GenBank/DDBJ databases">
        <title>Genome sequencing and assembly of Indian major carp, Cirrhinus mrigala (Hamilton, 1822).</title>
        <authorList>
            <person name="Mohindra V."/>
            <person name="Chowdhury L.M."/>
            <person name="Lal K."/>
            <person name="Jena J.K."/>
        </authorList>
    </citation>
    <scope>NUCLEOTIDE SEQUENCE [LARGE SCALE GENOMIC DNA]</scope>
    <source>
        <strain evidence="1">CM1030</strain>
        <tissue evidence="1">Blood</tissue>
    </source>
</reference>
<evidence type="ECO:0000313" key="2">
    <source>
        <dbReference type="Proteomes" id="UP001529510"/>
    </source>
</evidence>